<dbReference type="SUPFAM" id="SSF54001">
    <property type="entry name" value="Cysteine proteinases"/>
    <property type="match status" value="1"/>
</dbReference>
<dbReference type="Pfam" id="PF00112">
    <property type="entry name" value="Peptidase_C1"/>
    <property type="match status" value="1"/>
</dbReference>
<sequence length="133" mass="15272">MNGEEKIAIGRIGKWGDKKKRAKRGTERRRDHVKKMKSEEKKRMLTLPHVETANAAQKAGRTTDDDHDLNSKLRNVAHSVKVFGWGEENGVKYWHVANTFGADWGNAGMFRMRRGTDECHIETRRILFGTPKV</sequence>
<feature type="domain" description="Peptidase C1A papain C-terminal" evidence="2">
    <location>
        <begin position="71"/>
        <end position="124"/>
    </location>
</feature>
<dbReference type="InterPro" id="IPR000668">
    <property type="entry name" value="Peptidase_C1A_C"/>
</dbReference>
<keyword evidence="4" id="KW-1185">Reference proteome</keyword>
<dbReference type="InterPro" id="IPR038765">
    <property type="entry name" value="Papain-like_cys_pep_sf"/>
</dbReference>
<dbReference type="EMBL" id="JBICBT010000756">
    <property type="protein sequence ID" value="KAL3102477.1"/>
    <property type="molecule type" value="Genomic_DNA"/>
</dbReference>
<reference evidence="3 4" key="1">
    <citation type="submission" date="2024-10" db="EMBL/GenBank/DDBJ databases">
        <authorList>
            <person name="Kim D."/>
        </authorList>
    </citation>
    <scope>NUCLEOTIDE SEQUENCE [LARGE SCALE GENOMIC DNA]</scope>
    <source>
        <strain evidence="3">BH-2024</strain>
    </source>
</reference>
<evidence type="ECO:0000313" key="3">
    <source>
        <dbReference type="EMBL" id="KAL3102477.1"/>
    </source>
</evidence>
<gene>
    <name evidence="3" type="ORF">niasHT_025659</name>
</gene>
<accession>A0ABD2KI64</accession>
<protein>
    <recommendedName>
        <fullName evidence="2">Peptidase C1A papain C-terminal domain-containing protein</fullName>
    </recommendedName>
</protein>
<dbReference type="AlphaFoldDB" id="A0ABD2KI64"/>
<evidence type="ECO:0000259" key="2">
    <source>
        <dbReference type="Pfam" id="PF00112"/>
    </source>
</evidence>
<dbReference type="Proteomes" id="UP001620626">
    <property type="component" value="Unassembled WGS sequence"/>
</dbReference>
<name>A0ABD2KI64_9BILA</name>
<proteinExistence type="predicted"/>
<evidence type="ECO:0000256" key="1">
    <source>
        <dbReference type="SAM" id="MobiDB-lite"/>
    </source>
</evidence>
<feature type="region of interest" description="Disordered" evidence="1">
    <location>
        <begin position="1"/>
        <end position="45"/>
    </location>
</feature>
<feature type="compositionally biased region" description="Basic and acidic residues" evidence="1">
    <location>
        <begin position="24"/>
        <end position="43"/>
    </location>
</feature>
<dbReference type="Gene3D" id="3.90.70.10">
    <property type="entry name" value="Cysteine proteinases"/>
    <property type="match status" value="1"/>
</dbReference>
<comment type="caution">
    <text evidence="3">The sequence shown here is derived from an EMBL/GenBank/DDBJ whole genome shotgun (WGS) entry which is preliminary data.</text>
</comment>
<organism evidence="3 4">
    <name type="scientific">Heterodera trifolii</name>
    <dbReference type="NCBI Taxonomy" id="157864"/>
    <lineage>
        <taxon>Eukaryota</taxon>
        <taxon>Metazoa</taxon>
        <taxon>Ecdysozoa</taxon>
        <taxon>Nematoda</taxon>
        <taxon>Chromadorea</taxon>
        <taxon>Rhabditida</taxon>
        <taxon>Tylenchina</taxon>
        <taxon>Tylenchomorpha</taxon>
        <taxon>Tylenchoidea</taxon>
        <taxon>Heteroderidae</taxon>
        <taxon>Heteroderinae</taxon>
        <taxon>Heterodera</taxon>
    </lineage>
</organism>
<evidence type="ECO:0000313" key="4">
    <source>
        <dbReference type="Proteomes" id="UP001620626"/>
    </source>
</evidence>